<evidence type="ECO:0000313" key="4">
    <source>
        <dbReference type="EMBL" id="VFS49053.1"/>
    </source>
</evidence>
<accession>A0A2C6DFT3</accession>
<dbReference type="Pfam" id="PF04703">
    <property type="entry name" value="FaeA"/>
    <property type="match status" value="1"/>
</dbReference>
<sequence length="78" mass="8635">MSSPQRYDKTLRQIAPTTNDVAVAMGNINVYQARRLLLKLVDEGAVIKTGTSKGLPIHWWLIGADKNQSCLSDGENKH</sequence>
<evidence type="ECO:0000313" key="6">
    <source>
        <dbReference type="Proteomes" id="UP000373449"/>
    </source>
</evidence>
<keyword evidence="1" id="KW-0805">Transcription regulation</keyword>
<evidence type="ECO:0008006" key="7">
    <source>
        <dbReference type="Google" id="ProtNLM"/>
    </source>
</evidence>
<reference evidence="3" key="1">
    <citation type="submission" date="2017-09" db="EMBL/GenBank/DDBJ databases">
        <title>FDA dAtabase for Regulatory Grade micrObial Sequences (FDA-ARGOS): Supporting development and validation of Infectious Disease Dx tests.</title>
        <authorList>
            <person name="Minogue T."/>
            <person name="Wolcott M."/>
            <person name="Wasieloski L."/>
            <person name="Aguilar W."/>
            <person name="Moore D."/>
            <person name="Tallon L.J."/>
            <person name="Sadzewicz L."/>
            <person name="Ott S."/>
            <person name="Zhao X."/>
            <person name="Nagaraj S."/>
            <person name="Vavikolanu K."/>
            <person name="Aluvathingal J."/>
            <person name="Nadendla S."/>
            <person name="Sichtig H."/>
        </authorList>
    </citation>
    <scope>NUCLEOTIDE SEQUENCE</scope>
    <source>
        <strain evidence="3">FDAARGOS_387</strain>
    </source>
</reference>
<evidence type="ECO:0000256" key="1">
    <source>
        <dbReference type="ARBA" id="ARBA00023015"/>
    </source>
</evidence>
<dbReference type="Proteomes" id="UP000373449">
    <property type="component" value="Unassembled WGS sequence"/>
</dbReference>
<name>A0A2C6DFT3_9GAMM</name>
<dbReference type="EMBL" id="CAADJA010000002">
    <property type="protein sequence ID" value="VFS49053.1"/>
    <property type="molecule type" value="Genomic_DNA"/>
</dbReference>
<dbReference type="AlphaFoldDB" id="A0A2C6DFT3"/>
<dbReference type="InterPro" id="IPR006793">
    <property type="entry name" value="FaeA"/>
</dbReference>
<protein>
    <recommendedName>
        <fullName evidence="7">FaeA-like protein</fullName>
    </recommendedName>
</protein>
<reference evidence="4 6" key="3">
    <citation type="submission" date="2019-03" db="EMBL/GenBank/DDBJ databases">
        <authorList>
            <consortium name="Pathogen Informatics"/>
        </authorList>
    </citation>
    <scope>NUCLEOTIDE SEQUENCE [LARGE SCALE GENOMIC DNA]</scope>
    <source>
        <strain evidence="4 6">NCTC12282</strain>
    </source>
</reference>
<dbReference type="Proteomes" id="UP000224974">
    <property type="component" value="Unassembled WGS sequence"/>
</dbReference>
<dbReference type="InterPro" id="IPR036388">
    <property type="entry name" value="WH-like_DNA-bd_sf"/>
</dbReference>
<gene>
    <name evidence="3" type="ORF">CRN84_12295</name>
    <name evidence="4" type="ORF">NCTC12282_03513</name>
</gene>
<evidence type="ECO:0000313" key="3">
    <source>
        <dbReference type="EMBL" id="PHI30066.1"/>
    </source>
</evidence>
<dbReference type="EMBL" id="PDDX01000001">
    <property type="protein sequence ID" value="PHI30066.1"/>
    <property type="molecule type" value="Genomic_DNA"/>
</dbReference>
<reference evidence="5" key="2">
    <citation type="submission" date="2017-09" db="EMBL/GenBank/DDBJ databases">
        <title>FDA dAtabase for Regulatory Grade micrObial Sequences (FDA-ARGOS): Supporting development and validation of Infectious Disease Dx tests.</title>
        <authorList>
            <person name="Minogue T."/>
            <person name="Wolcott M."/>
            <person name="Wasieloski L."/>
            <person name="Aguilar W."/>
            <person name="Moore D."/>
            <person name="Tallon L."/>
            <person name="Sadzewicz L."/>
            <person name="Ott S."/>
            <person name="Zhao X."/>
            <person name="Nagaraj S."/>
            <person name="Vavikolanu K."/>
            <person name="Aluvathingal J."/>
            <person name="Nadendla S."/>
            <person name="Sichtig H."/>
        </authorList>
    </citation>
    <scope>NUCLEOTIDE SEQUENCE [LARGE SCALE GENOMIC DNA]</scope>
    <source>
        <strain evidence="5">FDAARGOS_387</strain>
    </source>
</reference>
<proteinExistence type="predicted"/>
<evidence type="ECO:0000313" key="5">
    <source>
        <dbReference type="Proteomes" id="UP000224974"/>
    </source>
</evidence>
<keyword evidence="2" id="KW-0804">Transcription</keyword>
<evidence type="ECO:0000256" key="2">
    <source>
        <dbReference type="ARBA" id="ARBA00023163"/>
    </source>
</evidence>
<keyword evidence="5" id="KW-1185">Reference proteome</keyword>
<organism evidence="3 5">
    <name type="scientific">Budvicia aquatica</name>
    <dbReference type="NCBI Taxonomy" id="82979"/>
    <lineage>
        <taxon>Bacteria</taxon>
        <taxon>Pseudomonadati</taxon>
        <taxon>Pseudomonadota</taxon>
        <taxon>Gammaproteobacteria</taxon>
        <taxon>Enterobacterales</taxon>
        <taxon>Budviciaceae</taxon>
        <taxon>Budvicia</taxon>
    </lineage>
</organism>
<dbReference type="Gene3D" id="1.10.10.10">
    <property type="entry name" value="Winged helix-like DNA-binding domain superfamily/Winged helix DNA-binding domain"/>
    <property type="match status" value="1"/>
</dbReference>
<dbReference type="RefSeq" id="WP_029096945.1">
    <property type="nucleotide sequence ID" value="NZ_CAADJA010000002.1"/>
</dbReference>
<dbReference type="GO" id="GO:0006355">
    <property type="term" value="P:regulation of DNA-templated transcription"/>
    <property type="evidence" value="ECO:0007669"/>
    <property type="project" value="InterPro"/>
</dbReference>